<dbReference type="AlphaFoldDB" id="A0A9D4SY68"/>
<comment type="caution">
    <text evidence="1">The sequence shown here is derived from an EMBL/GenBank/DDBJ whole genome shotgun (WGS) entry which is preliminary data.</text>
</comment>
<keyword evidence="2" id="KW-1185">Reference proteome</keyword>
<proteinExistence type="predicted"/>
<organism evidence="1 2">
    <name type="scientific">Rhipicephalus sanguineus</name>
    <name type="common">Brown dog tick</name>
    <name type="synonym">Ixodes sanguineus</name>
    <dbReference type="NCBI Taxonomy" id="34632"/>
    <lineage>
        <taxon>Eukaryota</taxon>
        <taxon>Metazoa</taxon>
        <taxon>Ecdysozoa</taxon>
        <taxon>Arthropoda</taxon>
        <taxon>Chelicerata</taxon>
        <taxon>Arachnida</taxon>
        <taxon>Acari</taxon>
        <taxon>Parasitiformes</taxon>
        <taxon>Ixodida</taxon>
        <taxon>Ixodoidea</taxon>
        <taxon>Ixodidae</taxon>
        <taxon>Rhipicephalinae</taxon>
        <taxon>Rhipicephalus</taxon>
        <taxon>Rhipicephalus</taxon>
    </lineage>
</organism>
<name>A0A9D4SY68_RHISA</name>
<accession>A0A9D4SY68</accession>
<dbReference type="VEuPathDB" id="VectorBase:RSAN_040248"/>
<gene>
    <name evidence="1" type="ORF">HPB52_010975</name>
</gene>
<evidence type="ECO:0000313" key="2">
    <source>
        <dbReference type="Proteomes" id="UP000821837"/>
    </source>
</evidence>
<dbReference type="Proteomes" id="UP000821837">
    <property type="component" value="Unassembled WGS sequence"/>
</dbReference>
<reference evidence="1" key="1">
    <citation type="journal article" date="2020" name="Cell">
        <title>Large-Scale Comparative Analyses of Tick Genomes Elucidate Their Genetic Diversity and Vector Capacities.</title>
        <authorList>
            <consortium name="Tick Genome and Microbiome Consortium (TIGMIC)"/>
            <person name="Jia N."/>
            <person name="Wang J."/>
            <person name="Shi W."/>
            <person name="Du L."/>
            <person name="Sun Y."/>
            <person name="Zhan W."/>
            <person name="Jiang J.F."/>
            <person name="Wang Q."/>
            <person name="Zhang B."/>
            <person name="Ji P."/>
            <person name="Bell-Sakyi L."/>
            <person name="Cui X.M."/>
            <person name="Yuan T.T."/>
            <person name="Jiang B.G."/>
            <person name="Yang W.F."/>
            <person name="Lam T.T."/>
            <person name="Chang Q.C."/>
            <person name="Ding S.J."/>
            <person name="Wang X.J."/>
            <person name="Zhu J.G."/>
            <person name="Ruan X.D."/>
            <person name="Zhao L."/>
            <person name="Wei J.T."/>
            <person name="Ye R.Z."/>
            <person name="Que T.C."/>
            <person name="Du C.H."/>
            <person name="Zhou Y.H."/>
            <person name="Cheng J.X."/>
            <person name="Dai P.F."/>
            <person name="Guo W.B."/>
            <person name="Han X.H."/>
            <person name="Huang E.J."/>
            <person name="Li L.F."/>
            <person name="Wei W."/>
            <person name="Gao Y.C."/>
            <person name="Liu J.Z."/>
            <person name="Shao H.Z."/>
            <person name="Wang X."/>
            <person name="Wang C.C."/>
            <person name="Yang T.C."/>
            <person name="Huo Q.B."/>
            <person name="Li W."/>
            <person name="Chen H.Y."/>
            <person name="Chen S.E."/>
            <person name="Zhou L.G."/>
            <person name="Ni X.B."/>
            <person name="Tian J.H."/>
            <person name="Sheng Y."/>
            <person name="Liu T."/>
            <person name="Pan Y.S."/>
            <person name="Xia L.Y."/>
            <person name="Li J."/>
            <person name="Zhao F."/>
            <person name="Cao W.C."/>
        </authorList>
    </citation>
    <scope>NUCLEOTIDE SEQUENCE</scope>
    <source>
        <strain evidence="1">Rsan-2018</strain>
    </source>
</reference>
<reference evidence="1" key="2">
    <citation type="submission" date="2021-09" db="EMBL/GenBank/DDBJ databases">
        <authorList>
            <person name="Jia N."/>
            <person name="Wang J."/>
            <person name="Shi W."/>
            <person name="Du L."/>
            <person name="Sun Y."/>
            <person name="Zhan W."/>
            <person name="Jiang J."/>
            <person name="Wang Q."/>
            <person name="Zhang B."/>
            <person name="Ji P."/>
            <person name="Sakyi L.B."/>
            <person name="Cui X."/>
            <person name="Yuan T."/>
            <person name="Jiang B."/>
            <person name="Yang W."/>
            <person name="Lam T.T.-Y."/>
            <person name="Chang Q."/>
            <person name="Ding S."/>
            <person name="Wang X."/>
            <person name="Zhu J."/>
            <person name="Ruan X."/>
            <person name="Zhao L."/>
            <person name="Wei J."/>
            <person name="Que T."/>
            <person name="Du C."/>
            <person name="Cheng J."/>
            <person name="Dai P."/>
            <person name="Han X."/>
            <person name="Huang E."/>
            <person name="Gao Y."/>
            <person name="Liu J."/>
            <person name="Shao H."/>
            <person name="Ye R."/>
            <person name="Li L."/>
            <person name="Wei W."/>
            <person name="Wang X."/>
            <person name="Wang C."/>
            <person name="Huo Q."/>
            <person name="Li W."/>
            <person name="Guo W."/>
            <person name="Chen H."/>
            <person name="Chen S."/>
            <person name="Zhou L."/>
            <person name="Zhou L."/>
            <person name="Ni X."/>
            <person name="Tian J."/>
            <person name="Zhou Y."/>
            <person name="Sheng Y."/>
            <person name="Liu T."/>
            <person name="Pan Y."/>
            <person name="Xia L."/>
            <person name="Li J."/>
            <person name="Zhao F."/>
            <person name="Cao W."/>
        </authorList>
    </citation>
    <scope>NUCLEOTIDE SEQUENCE</scope>
    <source>
        <strain evidence="1">Rsan-2018</strain>
        <tissue evidence="1">Larvae</tissue>
    </source>
</reference>
<sequence>MFDEFTLCRARDTLTDAIKANCTGRASQQGNALLALCALLEATTEHLQGLDTGARRQAARNHTAWAHALLDLVSQCCGLIREEPPDRTHSFQWLLKASSGMLVRGCASTAVGGLLGLLHRRDPHCVVPLLEALAERLLAAEGGPTGQVLTGAGLAACVAAAVRLGLVDAASDAGVRAVVLRVVKQLLSACLGNTISEPNSIIAFKIMLKVPLEILCAAGKVGFCTMLNPVNDFHLRSRGDEELWQMVVNSCALFCQDLHAADPDTCSFETLASILSRLCRCDSPVPSMSPQRRIKPNTAATSTVEYACVAAASSGRSLLPPELSAWASWVPATDRSYNVLVS</sequence>
<protein>
    <submittedName>
        <fullName evidence="1">Uncharacterized protein</fullName>
    </submittedName>
</protein>
<dbReference type="EMBL" id="JABSTV010001250">
    <property type="protein sequence ID" value="KAH7956600.1"/>
    <property type="molecule type" value="Genomic_DNA"/>
</dbReference>
<evidence type="ECO:0000313" key="1">
    <source>
        <dbReference type="EMBL" id="KAH7956600.1"/>
    </source>
</evidence>